<reference evidence="4" key="1">
    <citation type="submission" date="2017-02" db="UniProtKB">
        <authorList>
            <consortium name="WormBaseParasite"/>
        </authorList>
    </citation>
    <scope>IDENTIFICATION</scope>
</reference>
<proteinExistence type="predicted"/>
<evidence type="ECO:0000313" key="2">
    <source>
        <dbReference type="EMBL" id="VDD87312.1"/>
    </source>
</evidence>
<feature type="compositionally biased region" description="Basic and acidic residues" evidence="1">
    <location>
        <begin position="1"/>
        <end position="17"/>
    </location>
</feature>
<accession>A0A0N4UYS7</accession>
<evidence type="ECO:0000313" key="3">
    <source>
        <dbReference type="Proteomes" id="UP000274131"/>
    </source>
</evidence>
<protein>
    <submittedName>
        <fullName evidence="4">Disintegrin domain-containing protein</fullName>
    </submittedName>
</protein>
<evidence type="ECO:0000313" key="4">
    <source>
        <dbReference type="WBParaSite" id="EVEC_0000274701-mRNA-1"/>
    </source>
</evidence>
<sequence>MEKQTDRVENDGQDETHKRLRYGSSCEETDDNFLSLPELLKIKNDLGVEDFFAENSTSMTNLVEFVMENATELASNDEEASLLKSNLTSETELSTDSKGTENLPPETENLDKLQNEQASMAPPLENSFAELSDESVMVGNFKKQKPGINCPKPVICAENCGIAIDKNGCQTCQCLWMSKKCKTDRDCEDDKKICDLGRCECKDGYVPNMKLSGVCTEFSTMNIVSMTVEHFSRDNISESVVDNNYDQKNVSLDSKEDFSEV</sequence>
<organism evidence="4">
    <name type="scientific">Enterobius vermicularis</name>
    <name type="common">Human pinworm</name>
    <dbReference type="NCBI Taxonomy" id="51028"/>
    <lineage>
        <taxon>Eukaryota</taxon>
        <taxon>Metazoa</taxon>
        <taxon>Ecdysozoa</taxon>
        <taxon>Nematoda</taxon>
        <taxon>Chromadorea</taxon>
        <taxon>Rhabditida</taxon>
        <taxon>Spirurina</taxon>
        <taxon>Oxyuridomorpha</taxon>
        <taxon>Oxyuroidea</taxon>
        <taxon>Oxyuridae</taxon>
        <taxon>Enterobius</taxon>
    </lineage>
</organism>
<feature type="region of interest" description="Disordered" evidence="1">
    <location>
        <begin position="85"/>
        <end position="107"/>
    </location>
</feature>
<gene>
    <name evidence="2" type="ORF">EVEC_LOCUS2455</name>
</gene>
<dbReference type="EMBL" id="UXUI01007383">
    <property type="protein sequence ID" value="VDD87312.1"/>
    <property type="molecule type" value="Genomic_DNA"/>
</dbReference>
<feature type="region of interest" description="Disordered" evidence="1">
    <location>
        <begin position="1"/>
        <end position="25"/>
    </location>
</feature>
<dbReference type="Proteomes" id="UP000274131">
    <property type="component" value="Unassembled WGS sequence"/>
</dbReference>
<feature type="compositionally biased region" description="Polar residues" evidence="1">
    <location>
        <begin position="85"/>
        <end position="97"/>
    </location>
</feature>
<dbReference type="AlphaFoldDB" id="A0A0N4UYS7"/>
<dbReference type="WBParaSite" id="EVEC_0000274701-mRNA-1">
    <property type="protein sequence ID" value="EVEC_0000274701-mRNA-1"/>
    <property type="gene ID" value="EVEC_0000274701"/>
</dbReference>
<evidence type="ECO:0000256" key="1">
    <source>
        <dbReference type="SAM" id="MobiDB-lite"/>
    </source>
</evidence>
<keyword evidence="3" id="KW-1185">Reference proteome</keyword>
<name>A0A0N4UYS7_ENTVE</name>
<dbReference type="OrthoDB" id="5877577at2759"/>
<reference evidence="2 3" key="2">
    <citation type="submission" date="2018-10" db="EMBL/GenBank/DDBJ databases">
        <authorList>
            <consortium name="Pathogen Informatics"/>
        </authorList>
    </citation>
    <scope>NUCLEOTIDE SEQUENCE [LARGE SCALE GENOMIC DNA]</scope>
</reference>